<dbReference type="AlphaFoldDB" id="A0A4Q9LF65"/>
<reference evidence="1 2" key="1">
    <citation type="submission" date="2017-12" db="EMBL/GenBank/DDBJ databases">
        <authorList>
            <person name="Pombert J.-F."/>
            <person name="Haag K.L."/>
            <person name="Ebert D."/>
        </authorList>
    </citation>
    <scope>NUCLEOTIDE SEQUENCE [LARGE SCALE GENOMIC DNA]</scope>
    <source>
        <strain evidence="1">IL-BN-2</strain>
    </source>
</reference>
<evidence type="ECO:0000313" key="2">
    <source>
        <dbReference type="Proteomes" id="UP000293045"/>
    </source>
</evidence>
<protein>
    <submittedName>
        <fullName evidence="1">Uncharacterized protein</fullName>
    </submittedName>
</protein>
<dbReference type="VEuPathDB" id="MicrosporidiaDB:CWI39_0630p0020"/>
<evidence type="ECO:0000313" key="1">
    <source>
        <dbReference type="EMBL" id="TBU05741.1"/>
    </source>
</evidence>
<dbReference type="VEuPathDB" id="MicrosporidiaDB:CWI36_0581p0020"/>
<gene>
    <name evidence="1" type="ORF">CWI39_0630p0020</name>
</gene>
<proteinExistence type="predicted"/>
<dbReference type="Proteomes" id="UP000293045">
    <property type="component" value="Unassembled WGS sequence"/>
</dbReference>
<sequence length="232" mass="27682">MCEICLNILYSGWNIDFPGLKKEQFLDFIWFFYDLSCYSESDAIYIFYKNLLPFLFSYVADRSYFNVFRKPESEFSKYRKYFLPFLAVLYDSIYIYFDSNSKELLFLENKLNKNCDFVGLNSSKEIVIRTTPTAQHLIKEANTVIKKKVLLKLLNCYTLCGIRISADNKYYSEHKDSDTAYDFLKSDSCINDVKTHFSSVFEARKKIKKNYIKFIEFERVNLPSFDFFIYEI</sequence>
<comment type="caution">
    <text evidence="1">The sequence shown here is derived from an EMBL/GenBank/DDBJ whole genome shotgun (WGS) entry which is preliminary data.</text>
</comment>
<name>A0A4Q9LF65_9MICR</name>
<dbReference type="VEuPathDB" id="MicrosporidiaDB:CWI36_0581p0030"/>
<organism evidence="1 2">
    <name type="scientific">Hamiltosporidium magnivora</name>
    <dbReference type="NCBI Taxonomy" id="148818"/>
    <lineage>
        <taxon>Eukaryota</taxon>
        <taxon>Fungi</taxon>
        <taxon>Fungi incertae sedis</taxon>
        <taxon>Microsporidia</taxon>
        <taxon>Dubosqiidae</taxon>
        <taxon>Hamiltosporidium</taxon>
    </lineage>
</organism>
<dbReference type="EMBL" id="PIXR01000630">
    <property type="protein sequence ID" value="TBU05741.1"/>
    <property type="molecule type" value="Genomic_DNA"/>
</dbReference>
<accession>A0A4Q9LF65</accession>